<evidence type="ECO:0000313" key="3">
    <source>
        <dbReference type="Proteomes" id="UP001293254"/>
    </source>
</evidence>
<feature type="compositionally biased region" description="Polar residues" evidence="1">
    <location>
        <begin position="43"/>
        <end position="53"/>
    </location>
</feature>
<sequence length="224" mass="24696">MQSLLPIEGSQETRRRLCYSEGPILPATAKNSSRARGVDHTSKTVNGGKENQSGKMALGIKSSILLKEAEGPLEDAKFVKRKVHQKSDRTKLVGQRGNSSDGTKVKKSNRVVGTVYFRAAWKSHIKLPDWTENRSLRNVLHVIAVVSNYCVFSFLENTTKVILIDTDLKVPLIVHKLGQGTGVPHGCSCTILATLEAFGEINFSSLGARIERKLEWFQALAPKN</sequence>
<comment type="caution">
    <text evidence="2">The sequence shown here is derived from an EMBL/GenBank/DDBJ whole genome shotgun (WGS) entry which is preliminary data.</text>
</comment>
<dbReference type="Proteomes" id="UP001293254">
    <property type="component" value="Unassembled WGS sequence"/>
</dbReference>
<proteinExistence type="predicted"/>
<evidence type="ECO:0000256" key="1">
    <source>
        <dbReference type="SAM" id="MobiDB-lite"/>
    </source>
</evidence>
<accession>A0AAE1Z0W5</accession>
<feature type="region of interest" description="Disordered" evidence="1">
    <location>
        <begin position="28"/>
        <end position="53"/>
    </location>
</feature>
<reference evidence="2" key="1">
    <citation type="submission" date="2020-06" db="EMBL/GenBank/DDBJ databases">
        <authorList>
            <person name="Li T."/>
            <person name="Hu X."/>
            <person name="Zhang T."/>
            <person name="Song X."/>
            <person name="Zhang H."/>
            <person name="Dai N."/>
            <person name="Sheng W."/>
            <person name="Hou X."/>
            <person name="Wei L."/>
        </authorList>
    </citation>
    <scope>NUCLEOTIDE SEQUENCE</scope>
    <source>
        <strain evidence="2">3651</strain>
        <tissue evidence="2">Leaf</tissue>
    </source>
</reference>
<protein>
    <submittedName>
        <fullName evidence="2">Uncharacterized protein</fullName>
    </submittedName>
</protein>
<keyword evidence="3" id="KW-1185">Reference proteome</keyword>
<dbReference type="AlphaFoldDB" id="A0AAE1Z0W5"/>
<name>A0AAE1Z0W5_9LAMI</name>
<evidence type="ECO:0000313" key="2">
    <source>
        <dbReference type="EMBL" id="KAK4439887.1"/>
    </source>
</evidence>
<dbReference type="EMBL" id="JACGWO010000001">
    <property type="protein sequence ID" value="KAK4439887.1"/>
    <property type="molecule type" value="Genomic_DNA"/>
</dbReference>
<reference evidence="2" key="2">
    <citation type="journal article" date="2024" name="Plant">
        <title>Genomic evolution and insights into agronomic trait innovations of Sesamum species.</title>
        <authorList>
            <person name="Miao H."/>
            <person name="Wang L."/>
            <person name="Qu L."/>
            <person name="Liu H."/>
            <person name="Sun Y."/>
            <person name="Le M."/>
            <person name="Wang Q."/>
            <person name="Wei S."/>
            <person name="Zheng Y."/>
            <person name="Lin W."/>
            <person name="Duan Y."/>
            <person name="Cao H."/>
            <person name="Xiong S."/>
            <person name="Wang X."/>
            <person name="Wei L."/>
            <person name="Li C."/>
            <person name="Ma Q."/>
            <person name="Ju M."/>
            <person name="Zhao R."/>
            <person name="Li G."/>
            <person name="Mu C."/>
            <person name="Tian Q."/>
            <person name="Mei H."/>
            <person name="Zhang T."/>
            <person name="Gao T."/>
            <person name="Zhang H."/>
        </authorList>
    </citation>
    <scope>NUCLEOTIDE SEQUENCE</scope>
    <source>
        <strain evidence="2">3651</strain>
    </source>
</reference>
<gene>
    <name evidence="2" type="ORF">Salat_0323600</name>
</gene>
<organism evidence="2 3">
    <name type="scientific">Sesamum alatum</name>
    <dbReference type="NCBI Taxonomy" id="300844"/>
    <lineage>
        <taxon>Eukaryota</taxon>
        <taxon>Viridiplantae</taxon>
        <taxon>Streptophyta</taxon>
        <taxon>Embryophyta</taxon>
        <taxon>Tracheophyta</taxon>
        <taxon>Spermatophyta</taxon>
        <taxon>Magnoliopsida</taxon>
        <taxon>eudicotyledons</taxon>
        <taxon>Gunneridae</taxon>
        <taxon>Pentapetalae</taxon>
        <taxon>asterids</taxon>
        <taxon>lamiids</taxon>
        <taxon>Lamiales</taxon>
        <taxon>Pedaliaceae</taxon>
        <taxon>Sesamum</taxon>
    </lineage>
</organism>